<sequence>VISKSAKRQNNDSVRMVLNWPTMPINGVPFKKAEDKPLENGSQEQHMTDAVHPFFTGYRHQLADAQTSTSDDLRYFCKECDLYFPLSHAAVLDHFEKRAHMPVDSCVYCGGPVCEYFYNGVRSVYHNCIQGTESNSVNTSVIGTIKNKISSCEIS</sequence>
<accession>A0A146LHL9</accession>
<evidence type="ECO:0000313" key="1">
    <source>
        <dbReference type="EMBL" id="JAQ06432.1"/>
    </source>
</evidence>
<gene>
    <name evidence="1" type="ORF">g.70720</name>
</gene>
<feature type="non-terminal residue" evidence="1">
    <location>
        <position position="1"/>
    </location>
</feature>
<proteinExistence type="predicted"/>
<dbReference type="AlphaFoldDB" id="A0A146LHL9"/>
<dbReference type="EMBL" id="GDHC01012197">
    <property type="protein sequence ID" value="JAQ06432.1"/>
    <property type="molecule type" value="Transcribed_RNA"/>
</dbReference>
<organism evidence="1">
    <name type="scientific">Lygus hesperus</name>
    <name type="common">Western plant bug</name>
    <dbReference type="NCBI Taxonomy" id="30085"/>
    <lineage>
        <taxon>Eukaryota</taxon>
        <taxon>Metazoa</taxon>
        <taxon>Ecdysozoa</taxon>
        <taxon>Arthropoda</taxon>
        <taxon>Hexapoda</taxon>
        <taxon>Insecta</taxon>
        <taxon>Pterygota</taxon>
        <taxon>Neoptera</taxon>
        <taxon>Paraneoptera</taxon>
        <taxon>Hemiptera</taxon>
        <taxon>Heteroptera</taxon>
        <taxon>Panheteroptera</taxon>
        <taxon>Cimicomorpha</taxon>
        <taxon>Miridae</taxon>
        <taxon>Mirini</taxon>
        <taxon>Lygus</taxon>
    </lineage>
</organism>
<protein>
    <submittedName>
        <fullName evidence="1">Uncharacterized protein</fullName>
    </submittedName>
</protein>
<reference evidence="1" key="1">
    <citation type="journal article" date="2016" name="Gigascience">
        <title>De novo construction of an expanded transcriptome assembly for the western tarnished plant bug, Lygus hesperus.</title>
        <authorList>
            <person name="Tassone E.E."/>
            <person name="Geib S.M."/>
            <person name="Hall B."/>
            <person name="Fabrick J.A."/>
            <person name="Brent C.S."/>
            <person name="Hull J.J."/>
        </authorList>
    </citation>
    <scope>NUCLEOTIDE SEQUENCE</scope>
</reference>
<name>A0A146LHL9_LYGHE</name>